<dbReference type="Gene3D" id="2.40.70.10">
    <property type="entry name" value="Acid Proteases"/>
    <property type="match status" value="1"/>
</dbReference>
<protein>
    <recommendedName>
        <fullName evidence="2">Ty3 transposon capsid-like protein domain-containing protein</fullName>
    </recommendedName>
</protein>
<evidence type="ECO:0000313" key="3">
    <source>
        <dbReference type="EMBL" id="WVY98363.1"/>
    </source>
</evidence>
<reference evidence="3 4" key="1">
    <citation type="journal article" date="2023" name="Life. Sci Alliance">
        <title>Evolutionary insights into 3D genome organization and epigenetic landscape of Vigna mungo.</title>
        <authorList>
            <person name="Junaid A."/>
            <person name="Singh B."/>
            <person name="Bhatia S."/>
        </authorList>
    </citation>
    <scope>NUCLEOTIDE SEQUENCE [LARGE SCALE GENOMIC DNA]</scope>
    <source>
        <strain evidence="3">Urdbean</strain>
    </source>
</reference>
<dbReference type="CDD" id="cd00303">
    <property type="entry name" value="retropepsin_like"/>
    <property type="match status" value="1"/>
</dbReference>
<dbReference type="InterPro" id="IPR032567">
    <property type="entry name" value="RTL1-rel"/>
</dbReference>
<sequence length="890" mass="98918">MSQPRIGNKDEGHRLKKREKIREKKSLGTDRRRHQFWALGSRPLPPGNFAARGKPPGGGAIQGPPLGGKSNSWCGIQAFVFPQSNWSSALKPSSIEHSEGVGSVFNNCVGSPEQFGSAKTVVQPPWFAETFIWLKIPTFETLGWFVPIGRVKVEGGYRVFCKARLIACRERLWSQGGYAPNHIRCTEPNKLIRPAGSRGAESVMDHSTEGRLDILEITVESIKEETAAIRRDLQRMMKRMGGGHSDHDEGSEGGSTSMNDNGGRTDNGGSNPNWRKRVDLPGFEGQEPHVWINRAERFFYIKKVAEEDKIELAYMSMEGSASYWFKIWRNKAKNRSWQSLKTTLINRFGGGLRGTIYEQLATLRQEGTVEEFTRSYEILLGQTSGLSEELSLGFFLAGLRDDIKGQVRIQDPKDLEGAIKIARDVDDVISRARGGGWNGVNLNAVGPRASTIVVRGEVDRQPLNRSGGMEGSGSNLREGLVTANSVRGGLVGGGDNWGRIVRKLPYPEFLKSREEGCCFRCGDPFAPGHRCSEKSLQVLLLAEDEADEEDGVTQGGNQQEERMELSACSAKGLTQPKTMKLTGKIGERRVVILIDCGASHNFVSRRVAAELELLLVIDTPPYTVSLGDGHQRVSRGRCEKVQIQMEEATVVEDLYVFELGGVDIILGMAWLAKLGDMVINWGKMSMAYVSEGKKLVEPKDMMKVVDADSWFLVWEVGQMEKQKRDACAGELTGEQQTELLAGLQTHYLGCRERESLPPPCDIKHTLVWDPGLVETEENGEWVDRTVFTTVGRYRTVLTIIGRNQSVFTKVGRSRTILGAIGKEEEEGKIVEEELPLPKPPDLKWWAVASGLSSDGNKMTKRSQETKLFGTNLEDKVVLWWGVMLGYRMIE</sequence>
<dbReference type="Pfam" id="PF19259">
    <property type="entry name" value="Ty3_capsid"/>
    <property type="match status" value="1"/>
</dbReference>
<dbReference type="EMBL" id="CP144692">
    <property type="protein sequence ID" value="WVY98363.1"/>
    <property type="molecule type" value="Genomic_DNA"/>
</dbReference>
<keyword evidence="4" id="KW-1185">Reference proteome</keyword>
<evidence type="ECO:0000313" key="4">
    <source>
        <dbReference type="Proteomes" id="UP001374535"/>
    </source>
</evidence>
<dbReference type="Proteomes" id="UP001374535">
    <property type="component" value="Chromosome 9"/>
</dbReference>
<feature type="compositionally biased region" description="Polar residues" evidence="1">
    <location>
        <begin position="254"/>
        <end position="273"/>
    </location>
</feature>
<proteinExistence type="predicted"/>
<evidence type="ECO:0000256" key="1">
    <source>
        <dbReference type="SAM" id="MobiDB-lite"/>
    </source>
</evidence>
<dbReference type="PANTHER" id="PTHR15503">
    <property type="entry name" value="LDOC1 RELATED"/>
    <property type="match status" value="1"/>
</dbReference>
<dbReference type="AlphaFoldDB" id="A0AAQ3MWK4"/>
<accession>A0AAQ3MWK4</accession>
<dbReference type="Pfam" id="PF08284">
    <property type="entry name" value="RVP_2"/>
    <property type="match status" value="1"/>
</dbReference>
<dbReference type="PANTHER" id="PTHR15503:SF22">
    <property type="entry name" value="TRANSPOSON TY3-I GAG POLYPROTEIN"/>
    <property type="match status" value="1"/>
</dbReference>
<name>A0AAQ3MWK4_VIGMU</name>
<gene>
    <name evidence="3" type="ORF">V8G54_030514</name>
</gene>
<feature type="region of interest" description="Disordered" evidence="1">
    <location>
        <begin position="1"/>
        <end position="66"/>
    </location>
</feature>
<feature type="compositionally biased region" description="Basic and acidic residues" evidence="1">
    <location>
        <begin position="20"/>
        <end position="30"/>
    </location>
</feature>
<evidence type="ECO:0000259" key="2">
    <source>
        <dbReference type="Pfam" id="PF19259"/>
    </source>
</evidence>
<feature type="domain" description="Ty3 transposon capsid-like protein" evidence="2">
    <location>
        <begin position="301"/>
        <end position="430"/>
    </location>
</feature>
<dbReference type="InterPro" id="IPR021109">
    <property type="entry name" value="Peptidase_aspartic_dom_sf"/>
</dbReference>
<organism evidence="3 4">
    <name type="scientific">Vigna mungo</name>
    <name type="common">Black gram</name>
    <name type="synonym">Phaseolus mungo</name>
    <dbReference type="NCBI Taxonomy" id="3915"/>
    <lineage>
        <taxon>Eukaryota</taxon>
        <taxon>Viridiplantae</taxon>
        <taxon>Streptophyta</taxon>
        <taxon>Embryophyta</taxon>
        <taxon>Tracheophyta</taxon>
        <taxon>Spermatophyta</taxon>
        <taxon>Magnoliopsida</taxon>
        <taxon>eudicotyledons</taxon>
        <taxon>Gunneridae</taxon>
        <taxon>Pentapetalae</taxon>
        <taxon>rosids</taxon>
        <taxon>fabids</taxon>
        <taxon>Fabales</taxon>
        <taxon>Fabaceae</taxon>
        <taxon>Papilionoideae</taxon>
        <taxon>50 kb inversion clade</taxon>
        <taxon>NPAAA clade</taxon>
        <taxon>indigoferoid/millettioid clade</taxon>
        <taxon>Phaseoleae</taxon>
        <taxon>Vigna</taxon>
    </lineage>
</organism>
<dbReference type="InterPro" id="IPR045358">
    <property type="entry name" value="Ty3_capsid"/>
</dbReference>
<feature type="region of interest" description="Disordered" evidence="1">
    <location>
        <begin position="239"/>
        <end position="280"/>
    </location>
</feature>
<dbReference type="SUPFAM" id="SSF50630">
    <property type="entry name" value="Acid proteases"/>
    <property type="match status" value="1"/>
</dbReference>